<dbReference type="GO" id="GO:0007189">
    <property type="term" value="P:adenylate cyclase-activating G protein-coupled receptor signaling pathway"/>
    <property type="evidence" value="ECO:0007669"/>
    <property type="project" value="TreeGrafter"/>
</dbReference>
<gene>
    <name evidence="10" type="ORF">OS493_000110</name>
</gene>
<accession>A0A9X0A6J4</accession>
<keyword evidence="11" id="KW-1185">Reference proteome</keyword>
<dbReference type="Gene3D" id="1.20.1070.10">
    <property type="entry name" value="Rhodopsin 7-helix transmembrane proteins"/>
    <property type="match status" value="1"/>
</dbReference>
<keyword evidence="3 8" id="KW-0812">Transmembrane</keyword>
<comment type="subcellular location">
    <subcellularLocation>
        <location evidence="1">Membrane</location>
        <topology evidence="1">Multi-pass membrane protein</topology>
    </subcellularLocation>
</comment>
<feature type="transmembrane region" description="Helical" evidence="8">
    <location>
        <begin position="123"/>
        <end position="142"/>
    </location>
</feature>
<feature type="transmembrane region" description="Helical" evidence="8">
    <location>
        <begin position="243"/>
        <end position="263"/>
    </location>
</feature>
<feature type="domain" description="G-protein coupled receptors family 2 profile 2" evidence="9">
    <location>
        <begin position="117"/>
        <end position="340"/>
    </location>
</feature>
<evidence type="ECO:0000256" key="5">
    <source>
        <dbReference type="ARBA" id="ARBA00023136"/>
    </source>
</evidence>
<reference evidence="10" key="1">
    <citation type="submission" date="2023-01" db="EMBL/GenBank/DDBJ databases">
        <title>Genome assembly of the deep-sea coral Lophelia pertusa.</title>
        <authorList>
            <person name="Herrera S."/>
            <person name="Cordes E."/>
        </authorList>
    </citation>
    <scope>NUCLEOTIDE SEQUENCE</scope>
    <source>
        <strain evidence="10">USNM1676648</strain>
        <tissue evidence="10">Polyp</tissue>
    </source>
</reference>
<proteinExistence type="inferred from homology"/>
<feature type="transmembrane region" description="Helical" evidence="8">
    <location>
        <begin position="154"/>
        <end position="174"/>
    </location>
</feature>
<feature type="region of interest" description="Disordered" evidence="7">
    <location>
        <begin position="1"/>
        <end position="25"/>
    </location>
</feature>
<dbReference type="InterPro" id="IPR017981">
    <property type="entry name" value="GPCR_2-like_7TM"/>
</dbReference>
<keyword evidence="4 8" id="KW-1133">Transmembrane helix</keyword>
<dbReference type="GO" id="GO:0005886">
    <property type="term" value="C:plasma membrane"/>
    <property type="evidence" value="ECO:0007669"/>
    <property type="project" value="TreeGrafter"/>
</dbReference>
<name>A0A9X0A6J4_9CNID</name>
<comment type="similarity">
    <text evidence="2">Belongs to the G-protein coupled receptor Fz/Smo family.</text>
</comment>
<dbReference type="GO" id="GO:0007166">
    <property type="term" value="P:cell surface receptor signaling pathway"/>
    <property type="evidence" value="ECO:0007669"/>
    <property type="project" value="InterPro"/>
</dbReference>
<keyword evidence="5 8" id="KW-0472">Membrane</keyword>
<evidence type="ECO:0000256" key="4">
    <source>
        <dbReference type="ARBA" id="ARBA00022989"/>
    </source>
</evidence>
<dbReference type="EMBL" id="MU825396">
    <property type="protein sequence ID" value="KAJ7394308.1"/>
    <property type="molecule type" value="Genomic_DNA"/>
</dbReference>
<protein>
    <recommendedName>
        <fullName evidence="9">G-protein coupled receptors family 2 profile 2 domain-containing protein</fullName>
    </recommendedName>
</protein>
<evidence type="ECO:0000256" key="8">
    <source>
        <dbReference type="SAM" id="Phobius"/>
    </source>
</evidence>
<organism evidence="10 11">
    <name type="scientific">Desmophyllum pertusum</name>
    <dbReference type="NCBI Taxonomy" id="174260"/>
    <lineage>
        <taxon>Eukaryota</taxon>
        <taxon>Metazoa</taxon>
        <taxon>Cnidaria</taxon>
        <taxon>Anthozoa</taxon>
        <taxon>Hexacorallia</taxon>
        <taxon>Scleractinia</taxon>
        <taxon>Caryophylliina</taxon>
        <taxon>Caryophylliidae</taxon>
        <taxon>Desmophyllum</taxon>
    </lineage>
</organism>
<dbReference type="PANTHER" id="PTHR23112:SF0">
    <property type="entry name" value="TRANSMEMBRANE PROTEIN 116"/>
    <property type="match status" value="1"/>
</dbReference>
<sequence length="340" mass="38170">MSGVPPINIHEEDTSDKSLSSSGNQKPIIHKERNRFFEALVIITSLLLIWGVSLLPTIFYANKLPAPLEQQGNFNTSNQTMPIFRYPCSHPLVLNEKNMCEPPCPWVMLTDAEDFALRVVDNFSIAVSLLGFVIILLTWIRIKQLRCFPHVIPLYIQGLSSAISFLIAVANGMGRKKAFCSSKFYKEAGENPTTFCTIQGVLIHYFSVALALWFVVYSINLLQMIYSDSLVSLQGNRYKVKHVVCSLICWLLPCIPIGIVLGSKSTSYNGLSMRLCFPQPDADTDDTDTAFFTTTFITEVLLGVGCTCLFFVVYKLFMLRDTSMVIGEQAESRKKKMNKV</sequence>
<evidence type="ECO:0000256" key="2">
    <source>
        <dbReference type="ARBA" id="ARBA00008077"/>
    </source>
</evidence>
<evidence type="ECO:0000256" key="6">
    <source>
        <dbReference type="ARBA" id="ARBA00023170"/>
    </source>
</evidence>
<feature type="transmembrane region" description="Helical" evidence="8">
    <location>
        <begin position="290"/>
        <end position="314"/>
    </location>
</feature>
<evidence type="ECO:0000256" key="7">
    <source>
        <dbReference type="SAM" id="MobiDB-lite"/>
    </source>
</evidence>
<feature type="transmembrane region" description="Helical" evidence="8">
    <location>
        <begin position="36"/>
        <end position="61"/>
    </location>
</feature>
<dbReference type="GO" id="GO:0004930">
    <property type="term" value="F:G protein-coupled receptor activity"/>
    <property type="evidence" value="ECO:0007669"/>
    <property type="project" value="TreeGrafter"/>
</dbReference>
<dbReference type="Proteomes" id="UP001163046">
    <property type="component" value="Unassembled WGS sequence"/>
</dbReference>
<dbReference type="OrthoDB" id="5984348at2759"/>
<evidence type="ECO:0000256" key="1">
    <source>
        <dbReference type="ARBA" id="ARBA00004141"/>
    </source>
</evidence>
<dbReference type="AlphaFoldDB" id="A0A9X0A6J4"/>
<dbReference type="InterPro" id="IPR000539">
    <property type="entry name" value="Frizzled/Smoothened_7TM"/>
</dbReference>
<comment type="caution">
    <text evidence="10">The sequence shown here is derived from an EMBL/GenBank/DDBJ whole genome shotgun (WGS) entry which is preliminary data.</text>
</comment>
<evidence type="ECO:0000313" key="10">
    <source>
        <dbReference type="EMBL" id="KAJ7394308.1"/>
    </source>
</evidence>
<keyword evidence="6" id="KW-0675">Receptor</keyword>
<evidence type="ECO:0000259" key="9">
    <source>
        <dbReference type="PROSITE" id="PS50261"/>
    </source>
</evidence>
<evidence type="ECO:0000256" key="3">
    <source>
        <dbReference type="ARBA" id="ARBA00022692"/>
    </source>
</evidence>
<feature type="transmembrane region" description="Helical" evidence="8">
    <location>
        <begin position="202"/>
        <end position="222"/>
    </location>
</feature>
<evidence type="ECO:0000313" key="11">
    <source>
        <dbReference type="Proteomes" id="UP001163046"/>
    </source>
</evidence>
<dbReference type="PANTHER" id="PTHR23112">
    <property type="entry name" value="G PROTEIN-COUPLED RECEPTOR 157-RELATED"/>
    <property type="match status" value="1"/>
</dbReference>
<dbReference type="PROSITE" id="PS50261">
    <property type="entry name" value="G_PROTEIN_RECEP_F2_4"/>
    <property type="match status" value="1"/>
</dbReference>
<dbReference type="Pfam" id="PF01534">
    <property type="entry name" value="Frizzled"/>
    <property type="match status" value="1"/>
</dbReference>